<proteinExistence type="inferred from homology"/>
<feature type="domain" description="SusD-like N-terminal" evidence="7">
    <location>
        <begin position="99"/>
        <end position="237"/>
    </location>
</feature>
<dbReference type="Pfam" id="PF07980">
    <property type="entry name" value="SusD_RagB"/>
    <property type="match status" value="1"/>
</dbReference>
<feature type="domain" description="RagB/SusD" evidence="6">
    <location>
        <begin position="383"/>
        <end position="505"/>
    </location>
</feature>
<dbReference type="InterPro" id="IPR033985">
    <property type="entry name" value="SusD-like_N"/>
</dbReference>
<comment type="caution">
    <text evidence="8">The sequence shown here is derived from an EMBL/GenBank/DDBJ whole genome shotgun (WGS) entry which is preliminary data.</text>
</comment>
<dbReference type="SUPFAM" id="SSF48452">
    <property type="entry name" value="TPR-like"/>
    <property type="match status" value="1"/>
</dbReference>
<protein>
    <submittedName>
        <fullName evidence="8">RagB/SusD family nutrient uptake outer membrane protein</fullName>
    </submittedName>
</protein>
<dbReference type="Pfam" id="PF14322">
    <property type="entry name" value="SusD-like_3"/>
    <property type="match status" value="1"/>
</dbReference>
<evidence type="ECO:0000256" key="3">
    <source>
        <dbReference type="ARBA" id="ARBA00022729"/>
    </source>
</evidence>
<accession>A0ABR7TQZ9</accession>
<name>A0ABR7TQZ9_9BACT</name>
<evidence type="ECO:0000256" key="4">
    <source>
        <dbReference type="ARBA" id="ARBA00023136"/>
    </source>
</evidence>
<dbReference type="EMBL" id="JACVFC010000002">
    <property type="protein sequence ID" value="MBC9931844.1"/>
    <property type="molecule type" value="Genomic_DNA"/>
</dbReference>
<dbReference type="InterPro" id="IPR012944">
    <property type="entry name" value="SusD_RagB_dom"/>
</dbReference>
<keyword evidence="4" id="KW-0472">Membrane</keyword>
<reference evidence="8 9" key="1">
    <citation type="submission" date="2020-09" db="EMBL/GenBank/DDBJ databases">
        <title>Genome sequences of type strains of Chitinophaga qingshengii and Chitinophaga varians.</title>
        <authorList>
            <person name="Kittiwongwattana C."/>
        </authorList>
    </citation>
    <scope>NUCLEOTIDE SEQUENCE [LARGE SCALE GENOMIC DNA]</scope>
    <source>
        <strain evidence="8 9">JCM 30026</strain>
    </source>
</reference>
<dbReference type="CDD" id="cd08977">
    <property type="entry name" value="SusD"/>
    <property type="match status" value="1"/>
</dbReference>
<keyword evidence="9" id="KW-1185">Reference proteome</keyword>
<evidence type="ECO:0000256" key="5">
    <source>
        <dbReference type="ARBA" id="ARBA00023237"/>
    </source>
</evidence>
<dbReference type="RefSeq" id="WP_188088990.1">
    <property type="nucleotide sequence ID" value="NZ_JACVFC010000002.1"/>
</dbReference>
<comment type="similarity">
    <text evidence="2">Belongs to the SusD family.</text>
</comment>
<evidence type="ECO:0000313" key="8">
    <source>
        <dbReference type="EMBL" id="MBC9931844.1"/>
    </source>
</evidence>
<evidence type="ECO:0000256" key="1">
    <source>
        <dbReference type="ARBA" id="ARBA00004442"/>
    </source>
</evidence>
<gene>
    <name evidence="8" type="ORF">ICL07_15775</name>
</gene>
<organism evidence="8 9">
    <name type="scientific">Chitinophaga qingshengii</name>
    <dbReference type="NCBI Taxonomy" id="1569794"/>
    <lineage>
        <taxon>Bacteria</taxon>
        <taxon>Pseudomonadati</taxon>
        <taxon>Bacteroidota</taxon>
        <taxon>Chitinophagia</taxon>
        <taxon>Chitinophagales</taxon>
        <taxon>Chitinophagaceae</taxon>
        <taxon>Chitinophaga</taxon>
    </lineage>
</organism>
<evidence type="ECO:0000259" key="7">
    <source>
        <dbReference type="Pfam" id="PF14322"/>
    </source>
</evidence>
<evidence type="ECO:0000259" key="6">
    <source>
        <dbReference type="Pfam" id="PF07980"/>
    </source>
</evidence>
<dbReference type="Gene3D" id="1.25.40.390">
    <property type="match status" value="1"/>
</dbReference>
<comment type="subcellular location">
    <subcellularLocation>
        <location evidence="1">Cell outer membrane</location>
    </subcellularLocation>
</comment>
<keyword evidence="5" id="KW-0998">Cell outer membrane</keyword>
<evidence type="ECO:0000256" key="2">
    <source>
        <dbReference type="ARBA" id="ARBA00006275"/>
    </source>
</evidence>
<dbReference type="Proteomes" id="UP000659124">
    <property type="component" value="Unassembled WGS sequence"/>
</dbReference>
<dbReference type="InterPro" id="IPR011990">
    <property type="entry name" value="TPR-like_helical_dom_sf"/>
</dbReference>
<keyword evidence="3" id="KW-0732">Signal</keyword>
<evidence type="ECO:0000313" key="9">
    <source>
        <dbReference type="Proteomes" id="UP000659124"/>
    </source>
</evidence>
<dbReference type="PROSITE" id="PS51257">
    <property type="entry name" value="PROKAR_LIPOPROTEIN"/>
    <property type="match status" value="1"/>
</dbReference>
<sequence length="507" mass="56571">MVYPKYKRSTVTVVLAVLLTMAGGCKKLIEIDPPINSVNTGVVLNDPEKITAALSGIYYTLMTNTGTPTFSNGHMTVYGGLLADELYPYSGAAVAVDYQFYTNKLLLQNELVQPIFWTCAYKAIYLTNALLENIRLTTAPVITDSIKRQLTGECRFARAFCYAYLVNNFGDVPMPLSTAVMEEARQKRQPVEKVREQMVEDLKAAAELLPDNFNLTQGEKVRPNKYAAIALLARQYLYMGKWEDAVAQATVIINSGKFSLTELEKTFGPGSAEAIWQMKHAVEGDGISPDMEEPRLLMPQASLSLLDPASREMMLEPDMFREYSYMFIAPYIMTAQLVQAFEPGDKRLDKWTDSLTAPAVAPWNGISYRFAAKYPRFTANQEIIPPYYTVLRLGEQYLIRAEARAHAGDLAGAATDLNTIRSRAGLPATRAASGEALLDAVAQERRVELFVEWGHRWFDLKRTGKAADVLGKIPEKQPWSNDKLLLFIPPSEIQNAPALSQNPGYTW</sequence>